<accession>A0ABT1WDX7</accession>
<keyword evidence="3" id="KW-1185">Reference proteome</keyword>
<sequence length="313" mass="35346">MTFYVVHKLKVKNPQSLTEAMAAESLRLFKTAKARLLHSIAAILIKQTDGVYSIGNLVGDSDSDKQHWLLGFDISSANGNESAISELLEWINAHILDIVSSLQGVIFEPRLNIALLRGRSPGAEIEASDKKQLIELVHNFILGYLSEHDCIKLRDFSGLAENAELTIHPAEQLSASWDTTRIHTFKGRVTSYDGIQKTIKVISKDVQANPNGEEFQPARHTSAADTDTEGYEEEREDNNGSTGKSKFPQKPNEESFFINTDDFSSVKHQSKYMPWEKKFNMEIEFRYQVLDGRKHVCLRLDEEYDRLLPGSSE</sequence>
<feature type="region of interest" description="Disordered" evidence="1">
    <location>
        <begin position="207"/>
        <end position="254"/>
    </location>
</feature>
<gene>
    <name evidence="2" type="ORF">NQT62_04590</name>
</gene>
<feature type="compositionally biased region" description="Acidic residues" evidence="1">
    <location>
        <begin position="226"/>
        <end position="236"/>
    </location>
</feature>
<evidence type="ECO:0000256" key="1">
    <source>
        <dbReference type="SAM" id="MobiDB-lite"/>
    </source>
</evidence>
<proteinExistence type="predicted"/>
<evidence type="ECO:0000313" key="2">
    <source>
        <dbReference type="EMBL" id="MCQ8895720.1"/>
    </source>
</evidence>
<comment type="caution">
    <text evidence="2">The sequence shown here is derived from an EMBL/GenBank/DDBJ whole genome shotgun (WGS) entry which is preliminary data.</text>
</comment>
<dbReference type="Proteomes" id="UP001204142">
    <property type="component" value="Unassembled WGS sequence"/>
</dbReference>
<dbReference type="RefSeq" id="WP_256763424.1">
    <property type="nucleotide sequence ID" value="NZ_JANIGO010000001.1"/>
</dbReference>
<dbReference type="EMBL" id="JANIGO010000001">
    <property type="protein sequence ID" value="MCQ8895720.1"/>
    <property type="molecule type" value="Genomic_DNA"/>
</dbReference>
<organism evidence="2 3">
    <name type="scientific">Limnobacter humi</name>
    <dbReference type="NCBI Taxonomy" id="1778671"/>
    <lineage>
        <taxon>Bacteria</taxon>
        <taxon>Pseudomonadati</taxon>
        <taxon>Pseudomonadota</taxon>
        <taxon>Betaproteobacteria</taxon>
        <taxon>Burkholderiales</taxon>
        <taxon>Burkholderiaceae</taxon>
        <taxon>Limnobacter</taxon>
    </lineage>
</organism>
<name>A0ABT1WDX7_9BURK</name>
<evidence type="ECO:0000313" key="3">
    <source>
        <dbReference type="Proteomes" id="UP001204142"/>
    </source>
</evidence>
<protein>
    <submittedName>
        <fullName evidence="2">Uncharacterized protein</fullName>
    </submittedName>
</protein>
<reference evidence="2 3" key="1">
    <citation type="submission" date="2022-07" db="EMBL/GenBank/DDBJ databases">
        <authorList>
            <person name="Xamxidin M."/>
            <person name="Wu M."/>
        </authorList>
    </citation>
    <scope>NUCLEOTIDE SEQUENCE [LARGE SCALE GENOMIC DNA]</scope>
    <source>
        <strain evidence="2 3">NBRC 111650</strain>
    </source>
</reference>